<dbReference type="CDD" id="cd02440">
    <property type="entry name" value="AdoMet_MTases"/>
    <property type="match status" value="1"/>
</dbReference>
<evidence type="ECO:0000256" key="1">
    <source>
        <dbReference type="ARBA" id="ARBA00022679"/>
    </source>
</evidence>
<evidence type="ECO:0000313" key="7">
    <source>
        <dbReference type="Proteomes" id="UP000070598"/>
    </source>
</evidence>
<dbReference type="PANTHER" id="PTHR43861">
    <property type="entry name" value="TRANS-ACONITATE 2-METHYLTRANSFERASE-RELATED"/>
    <property type="match status" value="1"/>
</dbReference>
<evidence type="ECO:0000259" key="2">
    <source>
        <dbReference type="Pfam" id="PF13649"/>
    </source>
</evidence>
<dbReference type="Proteomes" id="UP000070188">
    <property type="component" value="Unassembled WGS sequence"/>
</dbReference>
<dbReference type="PATRIC" id="fig|1469144.10.peg.2515"/>
<dbReference type="SUPFAM" id="SSF53335">
    <property type="entry name" value="S-adenosyl-L-methionine-dependent methyltransferases"/>
    <property type="match status" value="1"/>
</dbReference>
<reference evidence="7" key="1">
    <citation type="submission" date="2015-02" db="EMBL/GenBank/DDBJ databases">
        <title>Physiological reanalysis, assessment of diazotrophy, and genome sequences of multiple isolates of Streptomyces thermoautotrophicus.</title>
        <authorList>
            <person name="MacKellar D.C."/>
            <person name="Lieber L."/>
            <person name="Norman J."/>
            <person name="Bolger A."/>
            <person name="Tobin C."/>
            <person name="Murray J.W."/>
            <person name="Friesen M."/>
            <person name="Prell J."/>
        </authorList>
    </citation>
    <scope>NUCLEOTIDE SEQUENCE [LARGE SCALE GENOMIC DNA]</scope>
    <source>
        <strain evidence="7">UBT1</strain>
    </source>
</reference>
<proteinExistence type="predicted"/>
<keyword evidence="1 3" id="KW-0808">Transferase</keyword>
<dbReference type="Proteomes" id="UP000070659">
    <property type="component" value="Unassembled WGS sequence"/>
</dbReference>
<dbReference type="InterPro" id="IPR041698">
    <property type="entry name" value="Methyltransf_25"/>
</dbReference>
<evidence type="ECO:0000313" key="4">
    <source>
        <dbReference type="EMBL" id="KWX05742.1"/>
    </source>
</evidence>
<keyword evidence="6" id="KW-1185">Reference proteome</keyword>
<dbReference type="Proteomes" id="UP000070598">
    <property type="component" value="Unassembled WGS sequence"/>
</dbReference>
<evidence type="ECO:0000313" key="5">
    <source>
        <dbReference type="EMBL" id="KWX06707.1"/>
    </source>
</evidence>
<evidence type="ECO:0000313" key="6">
    <source>
        <dbReference type="Proteomes" id="UP000070188"/>
    </source>
</evidence>
<evidence type="ECO:0000313" key="8">
    <source>
        <dbReference type="Proteomes" id="UP000070659"/>
    </source>
</evidence>
<dbReference type="STRING" id="1469144.LI90_2315"/>
<dbReference type="OrthoDB" id="9786503at2"/>
<sequence>MDRHEWDRRYSEAGFVWTTEPNRFVVAELADLPPGRAIDLGAGEGRNAVWLAERGWKVTGVDFSEVGLAKAQALAEERGVEVEWVLADLRSFVPPPGSFDLVLIAYVQLPPAERTAVLHRAGEALRPGGTLLVVAHDLANLTEGVGGPQNPEVLYTPQDVAADLAGLRVERAERVRRPVETPQGPREAVDTLVRAIRD</sequence>
<comment type="caution">
    <text evidence="3">The sequence shown here is derived from an EMBL/GenBank/DDBJ whole genome shotgun (WGS) entry which is preliminary data.</text>
</comment>
<dbReference type="EMBL" id="JYIK01001091">
    <property type="protein sequence ID" value="KWX06707.1"/>
    <property type="molecule type" value="Genomic_DNA"/>
</dbReference>
<protein>
    <submittedName>
        <fullName evidence="3 4">Methyltransferase</fullName>
    </submittedName>
</protein>
<dbReference type="EMBL" id="JYIJ01000010">
    <property type="protein sequence ID" value="KWX05742.1"/>
    <property type="molecule type" value="Genomic_DNA"/>
</dbReference>
<reference evidence="6" key="3">
    <citation type="submission" date="2015-04" db="EMBL/GenBank/DDBJ databases">
        <title>Physiological reanalysis, assessment of diazotrophy, and genome sequences of multiple isolates of Streptomyces thermoautotrophicus.</title>
        <authorList>
            <person name="MacKellar D.C."/>
            <person name="Lieber L."/>
            <person name="Norman J."/>
            <person name="Bolger A."/>
            <person name="Tobin C."/>
            <person name="Murray J.W."/>
            <person name="Chang R."/>
            <person name="Ford T."/>
            <person name="Nguyen P.Q."/>
            <person name="Woodward J."/>
            <person name="Permingeat H."/>
            <person name="Joshi N.S."/>
            <person name="Silver P.A."/>
            <person name="Usadel B."/>
            <person name="Rutherford A.W."/>
            <person name="Friesen M."/>
            <person name="Prell J."/>
        </authorList>
    </citation>
    <scope>NUCLEOTIDE SEQUENCE [LARGE SCALE GENOMIC DNA]</scope>
    <source>
        <strain evidence="6">H1</strain>
    </source>
</reference>
<dbReference type="GO" id="GO:0008168">
    <property type="term" value="F:methyltransferase activity"/>
    <property type="evidence" value="ECO:0007669"/>
    <property type="project" value="UniProtKB-KW"/>
</dbReference>
<gene>
    <name evidence="3" type="ORF">LI90_2315</name>
    <name evidence="4" type="ORF">TH66_01540</name>
    <name evidence="5" type="ORF">TR74_21170</name>
</gene>
<dbReference type="Gene3D" id="3.40.50.150">
    <property type="entry name" value="Vaccinia Virus protein VP39"/>
    <property type="match status" value="1"/>
</dbReference>
<name>A0A132MTU9_9ACTN</name>
<dbReference type="Pfam" id="PF13649">
    <property type="entry name" value="Methyltransf_25"/>
    <property type="match status" value="1"/>
</dbReference>
<evidence type="ECO:0000313" key="3">
    <source>
        <dbReference type="EMBL" id="KWX01287.1"/>
    </source>
</evidence>
<organism evidence="3 6">
    <name type="scientific">Carbonactinospora thermoautotrophica</name>
    <dbReference type="NCBI Taxonomy" id="1469144"/>
    <lineage>
        <taxon>Bacteria</taxon>
        <taxon>Bacillati</taxon>
        <taxon>Actinomycetota</taxon>
        <taxon>Actinomycetes</taxon>
        <taxon>Kitasatosporales</taxon>
        <taxon>Carbonactinosporaceae</taxon>
        <taxon>Carbonactinospora</taxon>
    </lineage>
</organism>
<keyword evidence="3" id="KW-0489">Methyltransferase</keyword>
<dbReference type="AlphaFoldDB" id="A0A132MTU9"/>
<dbReference type="GO" id="GO:0032259">
    <property type="term" value="P:methylation"/>
    <property type="evidence" value="ECO:0007669"/>
    <property type="project" value="UniProtKB-KW"/>
</dbReference>
<accession>A0A132MTU9</accession>
<reference evidence="3" key="4">
    <citation type="submission" date="2015-04" db="EMBL/GenBank/DDBJ databases">
        <title>Physiological reanalysis, assessment of diazotrophy, and genome sequences of multiple isolates of Streptomyces thermoautotrophicus.</title>
        <authorList>
            <person name="MacKellar D.C."/>
            <person name="Lieber L."/>
            <person name="Norman J."/>
            <person name="Bolger A."/>
            <person name="Tobin C."/>
            <person name="Murray J.W."/>
            <person name="Woodward J."/>
            <person name="Friesen M."/>
            <person name="Prell J."/>
        </authorList>
    </citation>
    <scope>NUCLEOTIDE SEQUENCE [LARGE SCALE GENOMIC DNA]</scope>
    <source>
        <strain evidence="3">H1</strain>
    </source>
</reference>
<dbReference type="PANTHER" id="PTHR43861:SF3">
    <property type="entry name" value="PUTATIVE (AFU_ORTHOLOGUE AFUA_2G14390)-RELATED"/>
    <property type="match status" value="1"/>
</dbReference>
<dbReference type="RefSeq" id="WP_066887678.1">
    <property type="nucleotide sequence ID" value="NZ_CP171739.1"/>
</dbReference>
<feature type="domain" description="Methyltransferase" evidence="2">
    <location>
        <begin position="38"/>
        <end position="129"/>
    </location>
</feature>
<reference evidence="4 8" key="2">
    <citation type="submission" date="2015-02" db="EMBL/GenBank/DDBJ databases">
        <title>Physiological reanalysis, assessment of diazotrophy, and genome sequences of multiple isolates of Streptomyces thermoautotrophicus.</title>
        <authorList>
            <person name="MacKellar D.C."/>
            <person name="Lieber L."/>
            <person name="Norman J."/>
            <person name="Bolger A."/>
            <person name="Tobin C."/>
            <person name="Murray J.W."/>
            <person name="Prell J."/>
        </authorList>
    </citation>
    <scope>NUCLEOTIDE SEQUENCE [LARGE SCALE GENOMIC DNA]</scope>
    <source>
        <strain evidence="4 8">UBT1</strain>
    </source>
</reference>
<dbReference type="InterPro" id="IPR029063">
    <property type="entry name" value="SAM-dependent_MTases_sf"/>
</dbReference>
<dbReference type="EMBL" id="LAXD01000001">
    <property type="protein sequence ID" value="KWX01287.1"/>
    <property type="molecule type" value="Genomic_DNA"/>
</dbReference>